<dbReference type="Proteomes" id="UP000790580">
    <property type="component" value="Unassembled WGS sequence"/>
</dbReference>
<reference evidence="1 2" key="1">
    <citation type="submission" date="2021-06" db="EMBL/GenBank/DDBJ databases">
        <title>Bacillus sp. RD4P76, an endophyte from a halophyte.</title>
        <authorList>
            <person name="Sun J.-Q."/>
        </authorList>
    </citation>
    <scope>NUCLEOTIDE SEQUENCE [LARGE SCALE GENOMIC DNA]</scope>
    <source>
        <strain evidence="1 2">JCM 17098</strain>
    </source>
</reference>
<dbReference type="InterPro" id="IPR011009">
    <property type="entry name" value="Kinase-like_dom_sf"/>
</dbReference>
<dbReference type="RefSeq" id="WP_088076898.1">
    <property type="nucleotide sequence ID" value="NZ_JAHQCR010000070.1"/>
</dbReference>
<dbReference type="SUPFAM" id="SSF56112">
    <property type="entry name" value="Protein kinase-like (PK-like)"/>
    <property type="match status" value="1"/>
</dbReference>
<evidence type="ECO:0008006" key="3">
    <source>
        <dbReference type="Google" id="ProtNLM"/>
    </source>
</evidence>
<organism evidence="1 2">
    <name type="scientific">Evansella alkalicola</name>
    <dbReference type="NCBI Taxonomy" id="745819"/>
    <lineage>
        <taxon>Bacteria</taxon>
        <taxon>Bacillati</taxon>
        <taxon>Bacillota</taxon>
        <taxon>Bacilli</taxon>
        <taxon>Bacillales</taxon>
        <taxon>Bacillaceae</taxon>
        <taxon>Evansella</taxon>
    </lineage>
</organism>
<protein>
    <recommendedName>
        <fullName evidence="3">Protein kinase domain-containing protein</fullName>
    </recommendedName>
</protein>
<evidence type="ECO:0000313" key="1">
    <source>
        <dbReference type="EMBL" id="MBU9723084.1"/>
    </source>
</evidence>
<accession>A0ABS6JWW8</accession>
<proteinExistence type="predicted"/>
<sequence length="280" mass="33058">MTIVKLIKIIEARLRRYHCRKNIDKIRSMKDEIIRCSENGYRISAEELGISKEKYDEGSEVVIGEFDQDGFILSYVGNLKGFPTTTEEDYMKRERFKIFLVIKDGYLAIRKHYCNNELSFLNELKVLHILSNSNLNVPSILDINFEELTITQSYIHGKVLREEMAKQGAKIRDRQIGKNSDYPRSERRKLVKQRLDEGKRFLNSIVDKDFIINVNALIRNIHSKGIIINDIKYGNIIIDHVDKKPFIIDFESSWVFEKQNTWKFRLLLKHEKMLISKHFD</sequence>
<gene>
    <name evidence="1" type="ORF">KS407_16815</name>
</gene>
<dbReference type="EMBL" id="JAHQCR010000070">
    <property type="protein sequence ID" value="MBU9723084.1"/>
    <property type="molecule type" value="Genomic_DNA"/>
</dbReference>
<name>A0ABS6JWW8_9BACI</name>
<keyword evidence="2" id="KW-1185">Reference proteome</keyword>
<comment type="caution">
    <text evidence="1">The sequence shown here is derived from an EMBL/GenBank/DDBJ whole genome shotgun (WGS) entry which is preliminary data.</text>
</comment>
<dbReference type="Gene3D" id="1.10.510.10">
    <property type="entry name" value="Transferase(Phosphotransferase) domain 1"/>
    <property type="match status" value="1"/>
</dbReference>
<evidence type="ECO:0000313" key="2">
    <source>
        <dbReference type="Proteomes" id="UP000790580"/>
    </source>
</evidence>